<gene>
    <name evidence="1" type="ORF">DWW02_09390</name>
</gene>
<dbReference type="AlphaFoldDB" id="A0A412Z9N3"/>
<evidence type="ECO:0000313" key="1">
    <source>
        <dbReference type="EMBL" id="RGV76765.1"/>
    </source>
</evidence>
<name>A0A412Z9N3_9FIRM</name>
<sequence length="64" mass="7381">MHHLFRAVVDFIFRAIFYKYISGLTECGNVTYTKFYLDGTFRQLKREIPDKGAAAKYDTQGLPG</sequence>
<organism evidence="1 2">
    <name type="scientific">Enterocloster bolteae</name>
    <dbReference type="NCBI Taxonomy" id="208479"/>
    <lineage>
        <taxon>Bacteria</taxon>
        <taxon>Bacillati</taxon>
        <taxon>Bacillota</taxon>
        <taxon>Clostridia</taxon>
        <taxon>Lachnospirales</taxon>
        <taxon>Lachnospiraceae</taxon>
        <taxon>Enterocloster</taxon>
    </lineage>
</organism>
<dbReference type="EMBL" id="QRZM01000003">
    <property type="protein sequence ID" value="RGV76765.1"/>
    <property type="molecule type" value="Genomic_DNA"/>
</dbReference>
<evidence type="ECO:0000313" key="2">
    <source>
        <dbReference type="Proteomes" id="UP000284543"/>
    </source>
</evidence>
<accession>A0A412Z9N3</accession>
<reference evidence="1 2" key="1">
    <citation type="submission" date="2018-08" db="EMBL/GenBank/DDBJ databases">
        <title>A genome reference for cultivated species of the human gut microbiota.</title>
        <authorList>
            <person name="Zou Y."/>
            <person name="Xue W."/>
            <person name="Luo G."/>
        </authorList>
    </citation>
    <scope>NUCLEOTIDE SEQUENCE [LARGE SCALE GENOMIC DNA]</scope>
    <source>
        <strain evidence="1 2">AF14-18</strain>
    </source>
</reference>
<dbReference type="Proteomes" id="UP000284543">
    <property type="component" value="Unassembled WGS sequence"/>
</dbReference>
<proteinExistence type="predicted"/>
<comment type="caution">
    <text evidence="1">The sequence shown here is derived from an EMBL/GenBank/DDBJ whole genome shotgun (WGS) entry which is preliminary data.</text>
</comment>
<protein>
    <submittedName>
        <fullName evidence="1">Uncharacterized protein</fullName>
    </submittedName>
</protein>